<dbReference type="GO" id="GO:0016491">
    <property type="term" value="F:oxidoreductase activity"/>
    <property type="evidence" value="ECO:0007669"/>
    <property type="project" value="UniProtKB-KW"/>
</dbReference>
<keyword evidence="7" id="KW-1185">Reference proteome</keyword>
<comment type="similarity">
    <text evidence="1">Belongs to the oxygen-dependent FAD-linked oxidoreductase family.</text>
</comment>
<keyword evidence="3" id="KW-0274">FAD</keyword>
<dbReference type="GeneID" id="41970320"/>
<evidence type="ECO:0000313" key="6">
    <source>
        <dbReference type="EMBL" id="TPX17772.1"/>
    </source>
</evidence>
<dbReference type="RefSeq" id="XP_030999483.1">
    <property type="nucleotide sequence ID" value="XM_031137110.1"/>
</dbReference>
<name>A0A507B694_9PEZI</name>
<dbReference type="InterPro" id="IPR016166">
    <property type="entry name" value="FAD-bd_PCMH"/>
</dbReference>
<accession>A0A507B694</accession>
<dbReference type="Gene3D" id="3.30.465.10">
    <property type="match status" value="1"/>
</dbReference>
<dbReference type="InParanoid" id="A0A507B694"/>
<dbReference type="InterPro" id="IPR036318">
    <property type="entry name" value="FAD-bd_PCMH-like_sf"/>
</dbReference>
<dbReference type="PANTHER" id="PTHR42973">
    <property type="entry name" value="BINDING OXIDOREDUCTASE, PUTATIVE (AFU_ORTHOLOGUE AFUA_1G17690)-RELATED"/>
    <property type="match status" value="1"/>
</dbReference>
<proteinExistence type="inferred from homology"/>
<evidence type="ECO:0000313" key="7">
    <source>
        <dbReference type="Proteomes" id="UP000319257"/>
    </source>
</evidence>
<keyword evidence="4" id="KW-0560">Oxidoreductase</keyword>
<dbReference type="Pfam" id="PF08031">
    <property type="entry name" value="BBE"/>
    <property type="match status" value="1"/>
</dbReference>
<dbReference type="Pfam" id="PF01565">
    <property type="entry name" value="FAD_binding_4"/>
    <property type="match status" value="1"/>
</dbReference>
<dbReference type="AlphaFoldDB" id="A0A507B694"/>
<evidence type="ECO:0000256" key="4">
    <source>
        <dbReference type="ARBA" id="ARBA00023002"/>
    </source>
</evidence>
<evidence type="ECO:0000256" key="2">
    <source>
        <dbReference type="ARBA" id="ARBA00022630"/>
    </source>
</evidence>
<dbReference type="STRING" id="1093900.A0A507B694"/>
<organism evidence="6 7">
    <name type="scientific">Thyridium curvatum</name>
    <dbReference type="NCBI Taxonomy" id="1093900"/>
    <lineage>
        <taxon>Eukaryota</taxon>
        <taxon>Fungi</taxon>
        <taxon>Dikarya</taxon>
        <taxon>Ascomycota</taxon>
        <taxon>Pezizomycotina</taxon>
        <taxon>Sordariomycetes</taxon>
        <taxon>Sordariomycetidae</taxon>
        <taxon>Thyridiales</taxon>
        <taxon>Thyridiaceae</taxon>
        <taxon>Thyridium</taxon>
    </lineage>
</organism>
<dbReference type="PROSITE" id="PS51387">
    <property type="entry name" value="FAD_PCMH"/>
    <property type="match status" value="1"/>
</dbReference>
<dbReference type="InterPro" id="IPR006094">
    <property type="entry name" value="Oxid_FAD_bind_N"/>
</dbReference>
<protein>
    <recommendedName>
        <fullName evidence="5">FAD-binding PCMH-type domain-containing protein</fullName>
    </recommendedName>
</protein>
<sequence>MATENQPDAKPDFDQLAEDLLAKNVPIKRSVDQDWLKYAQTFNARLQYEPALIVVPNKVLHVQEAVVLAAKYGTKVQVKSGGHSYASFSTGGIDGIMVIDMQEMREICVNHVTGVFRVSPGVRLGELDSTLYNLGRPVGYGSRAIAHGTHRTGLAMDHIIALDVVLADGRHLAQVSRTRNPELFWVSTSLERRALRGAADSIGVVTQFYLQSKEAPDTILNFRFAFTGIINNVNDAVKTFKHVQAFAQDPEIVDRDLGLSVFINGDALIISGIYMGPHDTFFNVILPALYNDQCLPEADIVNIKTQTWAEYSGIPEDDATPIITQKDREQQSNFFAKSVTVSKPIPDAALVKYFRFLQGQAKKASVGWYVIVNLHGGPDSQINTRSSSFAAFGSYDALWVFQHFASVGVTEKFPEEGFELLEGMNSALTQELDEYAAELVYVDPTLSRDEAHELYYGAELYQRLQGCKRWYDPLNLFDHPHSIRG</sequence>
<dbReference type="OrthoDB" id="407275at2759"/>
<reference evidence="6 7" key="1">
    <citation type="submission" date="2019-06" db="EMBL/GenBank/DDBJ databases">
        <title>Draft genome sequence of the filamentous fungus Phialemoniopsis curvata isolated from diesel fuel.</title>
        <authorList>
            <person name="Varaljay V.A."/>
            <person name="Lyon W.J."/>
            <person name="Crouch A.L."/>
            <person name="Drake C.E."/>
            <person name="Hollomon J.M."/>
            <person name="Nadeau L.J."/>
            <person name="Nunn H.S."/>
            <person name="Stevenson B.S."/>
            <person name="Bojanowski C.L."/>
            <person name="Crookes-Goodson W.J."/>
        </authorList>
    </citation>
    <scope>NUCLEOTIDE SEQUENCE [LARGE SCALE GENOMIC DNA]</scope>
    <source>
        <strain evidence="6 7">D216</strain>
    </source>
</reference>
<gene>
    <name evidence="6" type="ORF">E0L32_002873</name>
</gene>
<dbReference type="SUPFAM" id="SSF56176">
    <property type="entry name" value="FAD-binding/transporter-associated domain-like"/>
    <property type="match status" value="1"/>
</dbReference>
<feature type="domain" description="FAD-binding PCMH-type" evidence="5">
    <location>
        <begin position="46"/>
        <end position="215"/>
    </location>
</feature>
<keyword evidence="2" id="KW-0285">Flavoprotein</keyword>
<evidence type="ECO:0000259" key="5">
    <source>
        <dbReference type="PROSITE" id="PS51387"/>
    </source>
</evidence>
<evidence type="ECO:0000256" key="3">
    <source>
        <dbReference type="ARBA" id="ARBA00022827"/>
    </source>
</evidence>
<dbReference type="InterPro" id="IPR012951">
    <property type="entry name" value="BBE"/>
</dbReference>
<dbReference type="InterPro" id="IPR050416">
    <property type="entry name" value="FAD-linked_Oxidoreductase"/>
</dbReference>
<dbReference type="Gene3D" id="3.40.462.20">
    <property type="match status" value="1"/>
</dbReference>
<evidence type="ECO:0000256" key="1">
    <source>
        <dbReference type="ARBA" id="ARBA00005466"/>
    </source>
</evidence>
<comment type="caution">
    <text evidence="6">The sequence shown here is derived from an EMBL/GenBank/DDBJ whole genome shotgun (WGS) entry which is preliminary data.</text>
</comment>
<dbReference type="PANTHER" id="PTHR42973:SF15">
    <property type="entry name" value="FAD-BINDING PCMH-TYPE DOMAIN-CONTAINING PROTEIN"/>
    <property type="match status" value="1"/>
</dbReference>
<dbReference type="InterPro" id="IPR016169">
    <property type="entry name" value="FAD-bd_PCMH_sub2"/>
</dbReference>
<dbReference type="GO" id="GO:0071949">
    <property type="term" value="F:FAD binding"/>
    <property type="evidence" value="ECO:0007669"/>
    <property type="project" value="InterPro"/>
</dbReference>
<dbReference type="EMBL" id="SKBQ01000012">
    <property type="protein sequence ID" value="TPX17772.1"/>
    <property type="molecule type" value="Genomic_DNA"/>
</dbReference>
<dbReference type="Proteomes" id="UP000319257">
    <property type="component" value="Unassembled WGS sequence"/>
</dbReference>